<dbReference type="Gene3D" id="3.30.565.10">
    <property type="entry name" value="Histidine kinase-like ATPase, C-terminal domain"/>
    <property type="match status" value="1"/>
</dbReference>
<dbReference type="InterPro" id="IPR036890">
    <property type="entry name" value="HATPase_C_sf"/>
</dbReference>
<evidence type="ECO:0000259" key="4">
    <source>
        <dbReference type="Pfam" id="PF07695"/>
    </source>
</evidence>
<reference evidence="5" key="1">
    <citation type="journal article" date="2020" name="mSystems">
        <title>Genome- and Community-Level Interaction Insights into Carbon Utilization and Element Cycling Functions of Hydrothermarchaeota in Hydrothermal Sediment.</title>
        <authorList>
            <person name="Zhou Z."/>
            <person name="Liu Y."/>
            <person name="Xu W."/>
            <person name="Pan J."/>
            <person name="Luo Z.H."/>
            <person name="Li M."/>
        </authorList>
    </citation>
    <scope>NUCLEOTIDE SEQUENCE [LARGE SCALE GENOMIC DNA]</scope>
    <source>
        <strain evidence="5">SpSt-1217</strain>
    </source>
</reference>
<evidence type="ECO:0000259" key="3">
    <source>
        <dbReference type="Pfam" id="PF06580"/>
    </source>
</evidence>
<dbReference type="InterPro" id="IPR010559">
    <property type="entry name" value="Sig_transdc_His_kin_internal"/>
</dbReference>
<dbReference type="Pfam" id="PF07695">
    <property type="entry name" value="7TMR-DISM_7TM"/>
    <property type="match status" value="1"/>
</dbReference>
<feature type="transmembrane region" description="Helical" evidence="2">
    <location>
        <begin position="223"/>
        <end position="243"/>
    </location>
</feature>
<organism evidence="5">
    <name type="scientific">Mariniphaga anaerophila</name>
    <dbReference type="NCBI Taxonomy" id="1484053"/>
    <lineage>
        <taxon>Bacteria</taxon>
        <taxon>Pseudomonadati</taxon>
        <taxon>Bacteroidota</taxon>
        <taxon>Bacteroidia</taxon>
        <taxon>Marinilabiliales</taxon>
        <taxon>Prolixibacteraceae</taxon>
        <taxon>Mariniphaga</taxon>
    </lineage>
</organism>
<feature type="transmembrane region" description="Helical" evidence="2">
    <location>
        <begin position="151"/>
        <end position="173"/>
    </location>
</feature>
<dbReference type="GO" id="GO:0016020">
    <property type="term" value="C:membrane"/>
    <property type="evidence" value="ECO:0007669"/>
    <property type="project" value="InterPro"/>
</dbReference>
<feature type="transmembrane region" description="Helical" evidence="2">
    <location>
        <begin position="193"/>
        <end position="211"/>
    </location>
</feature>
<feature type="domain" description="Signal transduction histidine kinase internal region" evidence="3">
    <location>
        <begin position="341"/>
        <end position="419"/>
    </location>
</feature>
<evidence type="ECO:0008006" key="6">
    <source>
        <dbReference type="Google" id="ProtNLM"/>
    </source>
</evidence>
<dbReference type="InterPro" id="IPR050640">
    <property type="entry name" value="Bact_2-comp_sensor_kinase"/>
</dbReference>
<keyword evidence="2" id="KW-0812">Transmembrane</keyword>
<proteinExistence type="predicted"/>
<evidence type="ECO:0000313" key="5">
    <source>
        <dbReference type="EMBL" id="HDR51322.1"/>
    </source>
</evidence>
<dbReference type="PANTHER" id="PTHR34220:SF7">
    <property type="entry name" value="SENSOR HISTIDINE KINASE YPDA"/>
    <property type="match status" value="1"/>
</dbReference>
<gene>
    <name evidence="5" type="ORF">ENN90_06840</name>
</gene>
<evidence type="ECO:0000256" key="1">
    <source>
        <dbReference type="SAM" id="Coils"/>
    </source>
</evidence>
<keyword evidence="2" id="KW-1133">Transmembrane helix</keyword>
<dbReference type="GO" id="GO:0000155">
    <property type="term" value="F:phosphorelay sensor kinase activity"/>
    <property type="evidence" value="ECO:0007669"/>
    <property type="project" value="InterPro"/>
</dbReference>
<keyword evidence="2" id="KW-0472">Membrane</keyword>
<accession>A0A831PLJ4</accession>
<feature type="transmembrane region" description="Helical" evidence="2">
    <location>
        <begin position="255"/>
        <end position="271"/>
    </location>
</feature>
<keyword evidence="1" id="KW-0175">Coiled coil</keyword>
<protein>
    <recommendedName>
        <fullName evidence="6">7TM diverse intracellular signalling</fullName>
    </recommendedName>
</protein>
<feature type="transmembrane region" description="Helical" evidence="2">
    <location>
        <begin position="303"/>
        <end position="321"/>
    </location>
</feature>
<feature type="transmembrane region" description="Helical" evidence="2">
    <location>
        <begin position="278"/>
        <end position="297"/>
    </location>
</feature>
<name>A0A831PLJ4_9BACT</name>
<dbReference type="Pfam" id="PF06580">
    <property type="entry name" value="His_kinase"/>
    <property type="match status" value="1"/>
</dbReference>
<feature type="transmembrane region" description="Helical" evidence="2">
    <location>
        <begin position="122"/>
        <end position="144"/>
    </location>
</feature>
<feature type="domain" description="7TM-DISM receptor extracellular" evidence="4">
    <location>
        <begin position="126"/>
        <end position="322"/>
    </location>
</feature>
<dbReference type="SUPFAM" id="SSF55874">
    <property type="entry name" value="ATPase domain of HSP90 chaperone/DNA topoisomerase II/histidine kinase"/>
    <property type="match status" value="1"/>
</dbReference>
<dbReference type="AlphaFoldDB" id="A0A831PLJ4"/>
<feature type="non-terminal residue" evidence="5">
    <location>
        <position position="1"/>
    </location>
</feature>
<sequence length="553" mass="65003">RLKTISPRKNYWYRLDFSENKLPETDELVIRFPKYDNITLYFQQDNTIVSAESGRMDRRNSDQPHYAVDFVVSKDQLIEGRYLLAKIQHVYRRKGFRPAMFLHPVIAQLDKTYYTQDDVLGFFPYVLFIGGMLLMIFYSFGIYVMNRDKLFNYYAIYLLTLFLYLEIRIPFFFGPLELKYPVLMHSYNELIQVFVNIAYLWFASYFLNARFDFPKLYKAIRMAIWLLGGIMGIQLLLILSIRFAWVESYVVQFERYFMILFSLIAYVHILLNYKNKIVFFLLIGSLFFMAGGIMAMFQHNIRYMMLGAAIEVFIFSIGMGYRIKVVEKTKQTIENEMNKLRLTALRAQMNPHFIFNSLNSIRAYVLLSETKKASDYLNKFARLIRLILHYSAKDIISLKEELEALALYVELEQMRYREDFGFVLKIGSGVDIENWYVPPLILQPYVENAIVHGLAPKKDAKELLVEVMKCKTKLCFIIRDNGVGRSYSKNTRVIQNHQHKSVAMELTRKRSELTVDHQAENETIRIVDLMNNGQPAGTEVRIKLPVQSDEALN</sequence>
<feature type="coiled-coil region" evidence="1">
    <location>
        <begin position="323"/>
        <end position="350"/>
    </location>
</feature>
<evidence type="ECO:0000256" key="2">
    <source>
        <dbReference type="SAM" id="Phobius"/>
    </source>
</evidence>
<dbReference type="InterPro" id="IPR011623">
    <property type="entry name" value="7TMR_DISM_rcpt_extracell_dom1"/>
</dbReference>
<dbReference type="EMBL" id="DSDK01000376">
    <property type="protein sequence ID" value="HDR51322.1"/>
    <property type="molecule type" value="Genomic_DNA"/>
</dbReference>
<dbReference type="Proteomes" id="UP000886047">
    <property type="component" value="Unassembled WGS sequence"/>
</dbReference>
<comment type="caution">
    <text evidence="5">The sequence shown here is derived from an EMBL/GenBank/DDBJ whole genome shotgun (WGS) entry which is preliminary data.</text>
</comment>
<dbReference type="PANTHER" id="PTHR34220">
    <property type="entry name" value="SENSOR HISTIDINE KINASE YPDA"/>
    <property type="match status" value="1"/>
</dbReference>